<keyword evidence="2" id="KW-0680">Restriction system</keyword>
<evidence type="ECO:0000313" key="6">
    <source>
        <dbReference type="Proteomes" id="UP000229111"/>
    </source>
</evidence>
<dbReference type="InterPro" id="IPR000055">
    <property type="entry name" value="Restrct_endonuc_typeI_TRD"/>
</dbReference>
<dbReference type="SUPFAM" id="SSF116734">
    <property type="entry name" value="DNA methylase specificity domain"/>
    <property type="match status" value="1"/>
</dbReference>
<reference evidence="5 6" key="1">
    <citation type="submission" date="2017-11" db="EMBL/GenBank/DDBJ databases">
        <title>Genome sequencing of Prevotella intermedia KCOM 1101.</title>
        <authorList>
            <person name="Kook J.-K."/>
            <person name="Park S.-N."/>
            <person name="Lim Y.K."/>
        </authorList>
    </citation>
    <scope>NUCLEOTIDE SEQUENCE [LARGE SCALE GENOMIC DNA]</scope>
    <source>
        <strain evidence="5 6">KCOM 1101</strain>
    </source>
</reference>
<comment type="caution">
    <text evidence="5">The sequence shown here is derived from an EMBL/GenBank/DDBJ whole genome shotgun (WGS) entry which is preliminary data.</text>
</comment>
<evidence type="ECO:0000313" key="5">
    <source>
        <dbReference type="EMBL" id="PIK19065.1"/>
    </source>
</evidence>
<proteinExistence type="inferred from homology"/>
<dbReference type="GO" id="GO:0003677">
    <property type="term" value="F:DNA binding"/>
    <property type="evidence" value="ECO:0007669"/>
    <property type="project" value="UniProtKB-KW"/>
</dbReference>
<accession>A0AAJ3RKH0</accession>
<organism evidence="5 6">
    <name type="scientific">Prevotella intermedia</name>
    <dbReference type="NCBI Taxonomy" id="28131"/>
    <lineage>
        <taxon>Bacteria</taxon>
        <taxon>Pseudomonadati</taxon>
        <taxon>Bacteroidota</taxon>
        <taxon>Bacteroidia</taxon>
        <taxon>Bacteroidales</taxon>
        <taxon>Prevotellaceae</taxon>
        <taxon>Prevotella</taxon>
    </lineage>
</organism>
<dbReference type="Proteomes" id="UP000229111">
    <property type="component" value="Unassembled WGS sequence"/>
</dbReference>
<comment type="similarity">
    <text evidence="1">Belongs to the type-I restriction system S methylase family.</text>
</comment>
<dbReference type="InterPro" id="IPR044946">
    <property type="entry name" value="Restrct_endonuc_typeI_TRD_sf"/>
</dbReference>
<keyword evidence="3" id="KW-0238">DNA-binding</keyword>
<name>A0AAJ3RKH0_PREIN</name>
<dbReference type="EMBL" id="PEKM01000001">
    <property type="protein sequence ID" value="PIK19065.1"/>
    <property type="molecule type" value="Genomic_DNA"/>
</dbReference>
<dbReference type="AlphaFoldDB" id="A0AAJ3RKH0"/>
<dbReference type="Gene3D" id="3.90.220.20">
    <property type="entry name" value="DNA methylase specificity domains"/>
    <property type="match status" value="1"/>
</dbReference>
<sequence length="83" mass="9675">MLYREYRKVGYIEQEGTTNQQINTAIPSLAIFPDYLYHLCTSTYFQNSLMEKSSAVTISIVNKSKMEHIRIPLPPKKNKHELL</sequence>
<gene>
    <name evidence="5" type="ORF">CTI16_08395</name>
</gene>
<evidence type="ECO:0000256" key="1">
    <source>
        <dbReference type="ARBA" id="ARBA00010923"/>
    </source>
</evidence>
<dbReference type="Pfam" id="PF01420">
    <property type="entry name" value="Methylase_S"/>
    <property type="match status" value="1"/>
</dbReference>
<dbReference type="GO" id="GO:0009307">
    <property type="term" value="P:DNA restriction-modification system"/>
    <property type="evidence" value="ECO:0007669"/>
    <property type="project" value="UniProtKB-KW"/>
</dbReference>
<evidence type="ECO:0000256" key="2">
    <source>
        <dbReference type="ARBA" id="ARBA00022747"/>
    </source>
</evidence>
<evidence type="ECO:0000256" key="3">
    <source>
        <dbReference type="ARBA" id="ARBA00023125"/>
    </source>
</evidence>
<feature type="domain" description="Type I restriction modification DNA specificity" evidence="4">
    <location>
        <begin position="8"/>
        <end position="81"/>
    </location>
</feature>
<evidence type="ECO:0000259" key="4">
    <source>
        <dbReference type="Pfam" id="PF01420"/>
    </source>
</evidence>
<protein>
    <recommendedName>
        <fullName evidence="4">Type I restriction modification DNA specificity domain-containing protein</fullName>
    </recommendedName>
</protein>